<dbReference type="EMBL" id="JABFTP020000001">
    <property type="protein sequence ID" value="KAL3267423.1"/>
    <property type="molecule type" value="Genomic_DNA"/>
</dbReference>
<evidence type="ECO:0008006" key="4">
    <source>
        <dbReference type="Google" id="ProtNLM"/>
    </source>
</evidence>
<evidence type="ECO:0000256" key="1">
    <source>
        <dbReference type="SAM" id="SignalP"/>
    </source>
</evidence>
<feature type="chain" id="PRO_5044810669" description="Secreted protein" evidence="1">
    <location>
        <begin position="22"/>
        <end position="80"/>
    </location>
</feature>
<comment type="caution">
    <text evidence="2">The sequence shown here is derived from an EMBL/GenBank/DDBJ whole genome shotgun (WGS) entry which is preliminary data.</text>
</comment>
<proteinExistence type="predicted"/>
<feature type="signal peptide" evidence="1">
    <location>
        <begin position="1"/>
        <end position="21"/>
    </location>
</feature>
<name>A0ABD2MLZ7_9CUCU</name>
<reference evidence="2 3" key="1">
    <citation type="journal article" date="2021" name="BMC Biol.">
        <title>Horizontally acquired antibacterial genes associated with adaptive radiation of ladybird beetles.</title>
        <authorList>
            <person name="Li H.S."/>
            <person name="Tang X.F."/>
            <person name="Huang Y.H."/>
            <person name="Xu Z.Y."/>
            <person name="Chen M.L."/>
            <person name="Du X.Y."/>
            <person name="Qiu B.Y."/>
            <person name="Chen P.T."/>
            <person name="Zhang W."/>
            <person name="Slipinski A."/>
            <person name="Escalona H.E."/>
            <person name="Waterhouse R.M."/>
            <person name="Zwick A."/>
            <person name="Pang H."/>
        </authorList>
    </citation>
    <scope>NUCLEOTIDE SEQUENCE [LARGE SCALE GENOMIC DNA]</scope>
    <source>
        <strain evidence="2">SYSU2018</strain>
    </source>
</reference>
<dbReference type="AlphaFoldDB" id="A0ABD2MLZ7"/>
<keyword evidence="1" id="KW-0732">Signal</keyword>
<sequence>MFFFGLRFNIFLSFLITIVFAKSLEKRDTVVVTSLFQQLLSPPERTTLPPFHVVTEQSIIFTPCNAGVLVGSRCRPNFRK</sequence>
<gene>
    <name evidence="2" type="ORF">HHI36_011550</name>
</gene>
<keyword evidence="3" id="KW-1185">Reference proteome</keyword>
<organism evidence="2 3">
    <name type="scientific">Cryptolaemus montrouzieri</name>
    <dbReference type="NCBI Taxonomy" id="559131"/>
    <lineage>
        <taxon>Eukaryota</taxon>
        <taxon>Metazoa</taxon>
        <taxon>Ecdysozoa</taxon>
        <taxon>Arthropoda</taxon>
        <taxon>Hexapoda</taxon>
        <taxon>Insecta</taxon>
        <taxon>Pterygota</taxon>
        <taxon>Neoptera</taxon>
        <taxon>Endopterygota</taxon>
        <taxon>Coleoptera</taxon>
        <taxon>Polyphaga</taxon>
        <taxon>Cucujiformia</taxon>
        <taxon>Coccinelloidea</taxon>
        <taxon>Coccinellidae</taxon>
        <taxon>Scymninae</taxon>
        <taxon>Scymnini</taxon>
        <taxon>Cryptolaemus</taxon>
    </lineage>
</organism>
<evidence type="ECO:0000313" key="3">
    <source>
        <dbReference type="Proteomes" id="UP001516400"/>
    </source>
</evidence>
<evidence type="ECO:0000313" key="2">
    <source>
        <dbReference type="EMBL" id="KAL3267423.1"/>
    </source>
</evidence>
<dbReference type="Proteomes" id="UP001516400">
    <property type="component" value="Unassembled WGS sequence"/>
</dbReference>
<protein>
    <recommendedName>
        <fullName evidence="4">Secreted protein</fullName>
    </recommendedName>
</protein>
<accession>A0ABD2MLZ7</accession>